<dbReference type="SUPFAM" id="SSF53448">
    <property type="entry name" value="Nucleotide-diphospho-sugar transferases"/>
    <property type="match status" value="1"/>
</dbReference>
<keyword evidence="3" id="KW-1185">Reference proteome</keyword>
<dbReference type="PANTHER" id="PTHR43777">
    <property type="entry name" value="MOLYBDENUM COFACTOR CYTIDYLYLTRANSFERASE"/>
    <property type="match status" value="1"/>
</dbReference>
<dbReference type="EMBL" id="BRXR01000001">
    <property type="protein sequence ID" value="GLC28778.1"/>
    <property type="molecule type" value="Genomic_DNA"/>
</dbReference>
<organism evidence="2 3">
    <name type="scientific">Clostridium omnivorum</name>
    <dbReference type="NCBI Taxonomy" id="1604902"/>
    <lineage>
        <taxon>Bacteria</taxon>
        <taxon>Bacillati</taxon>
        <taxon>Bacillota</taxon>
        <taxon>Clostridia</taxon>
        <taxon>Eubacteriales</taxon>
        <taxon>Clostridiaceae</taxon>
        <taxon>Clostridium</taxon>
    </lineage>
</organism>
<evidence type="ECO:0000313" key="3">
    <source>
        <dbReference type="Proteomes" id="UP001208567"/>
    </source>
</evidence>
<dbReference type="CDD" id="cd04182">
    <property type="entry name" value="GT_2_like_f"/>
    <property type="match status" value="1"/>
</dbReference>
<name>A0ABQ5N0Q9_9CLOT</name>
<dbReference type="Gene3D" id="3.90.550.10">
    <property type="entry name" value="Spore Coat Polysaccharide Biosynthesis Protein SpsA, Chain A"/>
    <property type="match status" value="1"/>
</dbReference>
<dbReference type="InterPro" id="IPR029044">
    <property type="entry name" value="Nucleotide-diphossugar_trans"/>
</dbReference>
<keyword evidence="2" id="KW-0548">Nucleotidyltransferase</keyword>
<sequence>MYIRGIILAAGKSSRMGENKLQLKIHDIPMIDIVIQNAKKSKLDELIVVYGKYDLITDITKVFNCNYEKGMSTSVKCGLEGFNGDGVMILLGDMPFIETKIIDKLYTAFTNSSKNIVVPMYRGMKGNPVIIGRKYFHELINNTGDKGAREIINNHQDDVERLEIESDKIFVDIDNTEVYNNMLKKALV</sequence>
<gene>
    <name evidence="2" type="ORF">bsdE14_01880</name>
</gene>
<comment type="caution">
    <text evidence="2">The sequence shown here is derived from an EMBL/GenBank/DDBJ whole genome shotgun (WGS) entry which is preliminary data.</text>
</comment>
<dbReference type="PANTHER" id="PTHR43777:SF1">
    <property type="entry name" value="MOLYBDENUM COFACTOR CYTIDYLYLTRANSFERASE"/>
    <property type="match status" value="1"/>
</dbReference>
<evidence type="ECO:0000313" key="2">
    <source>
        <dbReference type="EMBL" id="GLC28778.1"/>
    </source>
</evidence>
<dbReference type="InterPro" id="IPR025877">
    <property type="entry name" value="MobA-like_NTP_Trfase"/>
</dbReference>
<dbReference type="Pfam" id="PF12804">
    <property type="entry name" value="NTP_transf_3"/>
    <property type="match status" value="1"/>
</dbReference>
<proteinExistence type="predicted"/>
<keyword evidence="2" id="KW-0808">Transferase</keyword>
<accession>A0ABQ5N0Q9</accession>
<protein>
    <submittedName>
        <fullName evidence="2">Molybdenum cofactor cytidylyltransferase</fullName>
    </submittedName>
</protein>
<dbReference type="RefSeq" id="WP_264848047.1">
    <property type="nucleotide sequence ID" value="NZ_BRXR01000001.1"/>
</dbReference>
<reference evidence="2 3" key="1">
    <citation type="journal article" date="2024" name="Int. J. Syst. Evol. Microbiol.">
        <title>Clostridium omnivorum sp. nov., isolated from anoxic soil under the treatment of reductive soil disinfestation.</title>
        <authorList>
            <person name="Ueki A."/>
            <person name="Tonouchi A."/>
            <person name="Kaku N."/>
            <person name="Honma S."/>
            <person name="Ueki K."/>
        </authorList>
    </citation>
    <scope>NUCLEOTIDE SEQUENCE [LARGE SCALE GENOMIC DNA]</scope>
    <source>
        <strain evidence="2 3">E14</strain>
    </source>
</reference>
<dbReference type="Proteomes" id="UP001208567">
    <property type="component" value="Unassembled WGS sequence"/>
</dbReference>
<feature type="domain" description="MobA-like NTP transferase" evidence="1">
    <location>
        <begin position="5"/>
        <end position="157"/>
    </location>
</feature>
<dbReference type="GO" id="GO:0016779">
    <property type="term" value="F:nucleotidyltransferase activity"/>
    <property type="evidence" value="ECO:0007669"/>
    <property type="project" value="UniProtKB-KW"/>
</dbReference>
<evidence type="ECO:0000259" key="1">
    <source>
        <dbReference type="Pfam" id="PF12804"/>
    </source>
</evidence>